<feature type="compositionally biased region" description="Basic and acidic residues" evidence="1">
    <location>
        <begin position="603"/>
        <end position="619"/>
    </location>
</feature>
<feature type="compositionally biased region" description="Polar residues" evidence="1">
    <location>
        <begin position="494"/>
        <end position="503"/>
    </location>
</feature>
<evidence type="ECO:0000256" key="1">
    <source>
        <dbReference type="SAM" id="MobiDB-lite"/>
    </source>
</evidence>
<organism evidence="2 3">
    <name type="scientific">Seminavis robusta</name>
    <dbReference type="NCBI Taxonomy" id="568900"/>
    <lineage>
        <taxon>Eukaryota</taxon>
        <taxon>Sar</taxon>
        <taxon>Stramenopiles</taxon>
        <taxon>Ochrophyta</taxon>
        <taxon>Bacillariophyta</taxon>
        <taxon>Bacillariophyceae</taxon>
        <taxon>Bacillariophycidae</taxon>
        <taxon>Naviculales</taxon>
        <taxon>Naviculaceae</taxon>
        <taxon>Seminavis</taxon>
    </lineage>
</organism>
<evidence type="ECO:0000313" key="3">
    <source>
        <dbReference type="Proteomes" id="UP001153069"/>
    </source>
</evidence>
<feature type="compositionally biased region" description="Polar residues" evidence="1">
    <location>
        <begin position="123"/>
        <end position="141"/>
    </location>
</feature>
<feature type="compositionally biased region" description="Basic and acidic residues" evidence="1">
    <location>
        <begin position="304"/>
        <end position="320"/>
    </location>
</feature>
<feature type="region of interest" description="Disordered" evidence="1">
    <location>
        <begin position="249"/>
        <end position="273"/>
    </location>
</feature>
<feature type="compositionally biased region" description="Polar residues" evidence="1">
    <location>
        <begin position="389"/>
        <end position="405"/>
    </location>
</feature>
<comment type="caution">
    <text evidence="2">The sequence shown here is derived from an EMBL/GenBank/DDBJ whole genome shotgun (WGS) entry which is preliminary data.</text>
</comment>
<feature type="region of interest" description="Disordered" evidence="1">
    <location>
        <begin position="184"/>
        <end position="209"/>
    </location>
</feature>
<dbReference type="EMBL" id="CAICTM010000600">
    <property type="protein sequence ID" value="CAB9513590.1"/>
    <property type="molecule type" value="Genomic_DNA"/>
</dbReference>
<keyword evidence="3" id="KW-1185">Reference proteome</keyword>
<dbReference type="AlphaFoldDB" id="A0A9N8E7P3"/>
<feature type="region of interest" description="Disordered" evidence="1">
    <location>
        <begin position="118"/>
        <end position="168"/>
    </location>
</feature>
<feature type="region of interest" description="Disordered" evidence="1">
    <location>
        <begin position="811"/>
        <end position="873"/>
    </location>
</feature>
<feature type="compositionally biased region" description="Basic and acidic residues" evidence="1">
    <location>
        <begin position="430"/>
        <end position="439"/>
    </location>
</feature>
<feature type="region of interest" description="Disordered" evidence="1">
    <location>
        <begin position="936"/>
        <end position="963"/>
    </location>
</feature>
<feature type="compositionally biased region" description="Acidic residues" evidence="1">
    <location>
        <begin position="515"/>
        <end position="542"/>
    </location>
</feature>
<feature type="compositionally biased region" description="Acidic residues" evidence="1">
    <location>
        <begin position="573"/>
        <end position="586"/>
    </location>
</feature>
<name>A0A9N8E7P3_9STRA</name>
<feature type="compositionally biased region" description="Low complexity" evidence="1">
    <location>
        <begin position="196"/>
        <end position="209"/>
    </location>
</feature>
<dbReference type="Proteomes" id="UP001153069">
    <property type="component" value="Unassembled WGS sequence"/>
</dbReference>
<feature type="compositionally biased region" description="Polar residues" evidence="1">
    <location>
        <begin position="263"/>
        <end position="273"/>
    </location>
</feature>
<sequence length="963" mass="105977">MTRYGSYSTKGSEEVSVAEMNEGSGWSKKKAFGARLKPLETGEAPPHALGGSFPVEEERQDVPVVSPTVVSPRTSSVRAMALKFEQVAASREEARRRSFSVGSPLSERKKLLQKSLPIPLNDLQEQSEVPAQTEASESSTGSKDDNFYEKKPLLRSKRGRNILKNRQTSRFADRLKMFENKAAADSDDNYGHNPATDDTAASGTSAATGTTANQTEYHYAEFNNDMGQEDGSFLSVDCTTMSAPTVFILSTPVPGPHSEQEHGNSANTTVSESELSTLDYSIFSDETFNVREEVDAMGRLQHHGSREMFESSYTDDKEGLGFETSLSPHNSFNDALNDIEQIFEEAARLPQSPPRSPHSPIDASRGGNTPKANNRVYECEPSHPPETHSPVSKGSFTSRDTVQSKFDQHDVKDDSPFDAVVRGSVDQEVEVLHHDDDAKVPLNDSTFENQVDTQDTDTPPQDDVQVPFDEAAEARPRQVPILKGSGSGSPSQGLLNASFFSTVEQEDERSKDNEESANIEDDTILAMTEDDDNDEEEEDSMLRELEEEFQEVEYQEKDYHGVQCQQEARQGEEYGEGEEHGEEEYGEEYRVEDYGKEYVGVEGRVETRQDEIQDQREVTPTKTQSSSTQRDWDGRGYGLHDLNSLFNSLEEGSNDDVVGDTVNGDDAQNPADSGWPAEFNYTDTEDKRHQTEKDIQLNGLEANLEAADNGSAFSAPAARRYEMSSEKEQQPIKGILKNKMDPLTPNPPTSASPVSSASWYSSSTSVPSGGSEISQQHSQTPRLAVPILPTNANNNRYSIGACVNAHLAENPPEGVSEVSSQCSSPQPPQNQSSATWQEKEDGSVASRSLRNQTGSPCSMDPQFSRSNQEPQQDFDEMAQAVTTMAKTASTAVLDALVDTADKIVVAPLLSIFNCVDQSESILCQGASAEDCWGSAMSRSAMRKKRSGRRKYQHSKRATRKFKA</sequence>
<feature type="region of interest" description="Disordered" evidence="1">
    <location>
        <begin position="557"/>
        <end position="691"/>
    </location>
</feature>
<gene>
    <name evidence="2" type="ORF">SEMRO_601_G173510.1</name>
</gene>
<feature type="region of interest" description="Disordered" evidence="1">
    <location>
        <begin position="89"/>
        <end position="108"/>
    </location>
</feature>
<accession>A0A9N8E7P3</accession>
<reference evidence="2" key="1">
    <citation type="submission" date="2020-06" db="EMBL/GenBank/DDBJ databases">
        <authorList>
            <consortium name="Plant Systems Biology data submission"/>
        </authorList>
    </citation>
    <scope>NUCLEOTIDE SEQUENCE</scope>
    <source>
        <strain evidence="2">D6</strain>
    </source>
</reference>
<protein>
    <submittedName>
        <fullName evidence="2">Uncharacterized protein</fullName>
    </submittedName>
</protein>
<feature type="compositionally biased region" description="Low complexity" evidence="1">
    <location>
        <begin position="819"/>
        <end position="833"/>
    </location>
</feature>
<feature type="compositionally biased region" description="Polar residues" evidence="1">
    <location>
        <begin position="845"/>
        <end position="871"/>
    </location>
</feature>
<proteinExistence type="predicted"/>
<feature type="region of interest" description="Disordered" evidence="1">
    <location>
        <begin position="40"/>
        <end position="70"/>
    </location>
</feature>
<feature type="region of interest" description="Disordered" evidence="1">
    <location>
        <begin position="347"/>
        <end position="542"/>
    </location>
</feature>
<feature type="region of interest" description="Disordered" evidence="1">
    <location>
        <begin position="301"/>
        <end position="326"/>
    </location>
</feature>
<feature type="region of interest" description="Disordered" evidence="1">
    <location>
        <begin position="737"/>
        <end position="780"/>
    </location>
</feature>
<feature type="compositionally biased region" description="Basic residues" evidence="1">
    <location>
        <begin position="940"/>
        <end position="963"/>
    </location>
</feature>
<feature type="compositionally biased region" description="Polar residues" evidence="1">
    <location>
        <begin position="620"/>
        <end position="629"/>
    </location>
</feature>
<feature type="compositionally biased region" description="Basic and acidic residues" evidence="1">
    <location>
        <begin position="377"/>
        <end position="386"/>
    </location>
</feature>
<feature type="region of interest" description="Disordered" evidence="1">
    <location>
        <begin position="1"/>
        <end position="25"/>
    </location>
</feature>
<evidence type="ECO:0000313" key="2">
    <source>
        <dbReference type="EMBL" id="CAB9513590.1"/>
    </source>
</evidence>
<feature type="compositionally biased region" description="Basic and acidic residues" evidence="1">
    <location>
        <begin position="142"/>
        <end position="152"/>
    </location>
</feature>
<feature type="compositionally biased region" description="Basic and acidic residues" evidence="1">
    <location>
        <begin position="587"/>
        <end position="596"/>
    </location>
</feature>
<feature type="compositionally biased region" description="Basic residues" evidence="1">
    <location>
        <begin position="153"/>
        <end position="163"/>
    </location>
</feature>
<feature type="compositionally biased region" description="Polar residues" evidence="1">
    <location>
        <begin position="1"/>
        <end position="10"/>
    </location>
</feature>
<feature type="compositionally biased region" description="Low complexity" evidence="1">
    <location>
        <begin position="450"/>
        <end position="467"/>
    </location>
</feature>
<feature type="compositionally biased region" description="Basic and acidic residues" evidence="1">
    <location>
        <begin position="406"/>
        <end position="415"/>
    </location>
</feature>
<feature type="compositionally biased region" description="Low complexity" evidence="1">
    <location>
        <begin position="751"/>
        <end position="771"/>
    </location>
</feature>